<dbReference type="GO" id="GO:0005829">
    <property type="term" value="C:cytosol"/>
    <property type="evidence" value="ECO:0007669"/>
    <property type="project" value="TreeGrafter"/>
</dbReference>
<dbReference type="PANTHER" id="PTHR46797">
    <property type="entry name" value="HTH-TYPE TRANSCRIPTIONAL REGULATOR"/>
    <property type="match status" value="1"/>
</dbReference>
<sequence>MAVSDAAILTAPVSPPPNPRIPMHAGDDEGETLIATVARNLKRLRTRQGLSLERLAVRSGVSRSMLGQIELGRSAPSISLLWKIARALGVPFSALTTAVDEGGTVVLRADQAKSLTSRDGRFISRALFPVTGDRRTEFYELRLSFLGHEVADPHAPGTIENLVVTRGRVEITVGEQRHELGAGDAIRFAADIPHAYRNTGREDAVMYLVMTYVAPQD</sequence>
<dbReference type="InterPro" id="IPR001387">
    <property type="entry name" value="Cro/C1-type_HTH"/>
</dbReference>
<evidence type="ECO:0000313" key="4">
    <source>
        <dbReference type="EMBL" id="PWR17992.1"/>
    </source>
</evidence>
<dbReference type="Pfam" id="PF07883">
    <property type="entry name" value="Cupin_2"/>
    <property type="match status" value="1"/>
</dbReference>
<dbReference type="GO" id="GO:0003677">
    <property type="term" value="F:DNA binding"/>
    <property type="evidence" value="ECO:0007669"/>
    <property type="project" value="UniProtKB-KW"/>
</dbReference>
<evidence type="ECO:0000259" key="3">
    <source>
        <dbReference type="PROSITE" id="PS50943"/>
    </source>
</evidence>
<keyword evidence="1" id="KW-0238">DNA-binding</keyword>
<feature type="region of interest" description="Disordered" evidence="2">
    <location>
        <begin position="1"/>
        <end position="27"/>
    </location>
</feature>
<dbReference type="PANTHER" id="PTHR46797:SF1">
    <property type="entry name" value="METHYLPHOSPHONATE SYNTHASE"/>
    <property type="match status" value="1"/>
</dbReference>
<dbReference type="InterPro" id="IPR050807">
    <property type="entry name" value="TransReg_Diox_bact_type"/>
</dbReference>
<feature type="domain" description="HTH cro/C1-type" evidence="3">
    <location>
        <begin position="41"/>
        <end position="95"/>
    </location>
</feature>
<dbReference type="OrthoDB" id="189170at2"/>
<dbReference type="Proteomes" id="UP000246077">
    <property type="component" value="Unassembled WGS sequence"/>
</dbReference>
<dbReference type="SMART" id="SM00530">
    <property type="entry name" value="HTH_XRE"/>
    <property type="match status" value="1"/>
</dbReference>
<dbReference type="Gene3D" id="2.60.120.10">
    <property type="entry name" value="Jelly Rolls"/>
    <property type="match status" value="1"/>
</dbReference>
<dbReference type="GO" id="GO:0003700">
    <property type="term" value="F:DNA-binding transcription factor activity"/>
    <property type="evidence" value="ECO:0007669"/>
    <property type="project" value="TreeGrafter"/>
</dbReference>
<gene>
    <name evidence="4" type="ORF">DKG75_20845</name>
</gene>
<dbReference type="CDD" id="cd02209">
    <property type="entry name" value="cupin_XRE_C"/>
    <property type="match status" value="1"/>
</dbReference>
<keyword evidence="5" id="KW-1185">Reference proteome</keyword>
<evidence type="ECO:0000313" key="5">
    <source>
        <dbReference type="Proteomes" id="UP000246077"/>
    </source>
</evidence>
<dbReference type="CDD" id="cd00093">
    <property type="entry name" value="HTH_XRE"/>
    <property type="match status" value="1"/>
</dbReference>
<dbReference type="PROSITE" id="PS50943">
    <property type="entry name" value="HTH_CROC1"/>
    <property type="match status" value="1"/>
</dbReference>
<dbReference type="InterPro" id="IPR011051">
    <property type="entry name" value="RmlC_Cupin_sf"/>
</dbReference>
<dbReference type="SUPFAM" id="SSF47413">
    <property type="entry name" value="lambda repressor-like DNA-binding domains"/>
    <property type="match status" value="1"/>
</dbReference>
<name>A0A317DUC1_9PROT</name>
<proteinExistence type="predicted"/>
<dbReference type="Gene3D" id="1.10.260.40">
    <property type="entry name" value="lambda repressor-like DNA-binding domains"/>
    <property type="match status" value="1"/>
</dbReference>
<dbReference type="InterPro" id="IPR010982">
    <property type="entry name" value="Lambda_DNA-bd_dom_sf"/>
</dbReference>
<dbReference type="SUPFAM" id="SSF51182">
    <property type="entry name" value="RmlC-like cupins"/>
    <property type="match status" value="1"/>
</dbReference>
<dbReference type="Pfam" id="PF01381">
    <property type="entry name" value="HTH_3"/>
    <property type="match status" value="1"/>
</dbReference>
<dbReference type="EMBL" id="QGLF01000007">
    <property type="protein sequence ID" value="PWR17992.1"/>
    <property type="molecule type" value="Genomic_DNA"/>
</dbReference>
<reference evidence="5" key="1">
    <citation type="submission" date="2018-05" db="EMBL/GenBank/DDBJ databases">
        <title>Zavarzinia sp. HR-AS.</title>
        <authorList>
            <person name="Lee Y."/>
            <person name="Jeon C.O."/>
        </authorList>
    </citation>
    <scope>NUCLEOTIDE SEQUENCE [LARGE SCALE GENOMIC DNA]</scope>
    <source>
        <strain evidence="5">DSM 1231</strain>
    </source>
</reference>
<evidence type="ECO:0000256" key="1">
    <source>
        <dbReference type="ARBA" id="ARBA00023125"/>
    </source>
</evidence>
<dbReference type="InterPro" id="IPR013096">
    <property type="entry name" value="Cupin_2"/>
</dbReference>
<dbReference type="InterPro" id="IPR014710">
    <property type="entry name" value="RmlC-like_jellyroll"/>
</dbReference>
<accession>A0A317DUC1</accession>
<dbReference type="AlphaFoldDB" id="A0A317DUC1"/>
<organism evidence="4 5">
    <name type="scientific">Zavarzinia compransoris</name>
    <dbReference type="NCBI Taxonomy" id="1264899"/>
    <lineage>
        <taxon>Bacteria</taxon>
        <taxon>Pseudomonadati</taxon>
        <taxon>Pseudomonadota</taxon>
        <taxon>Alphaproteobacteria</taxon>
        <taxon>Rhodospirillales</taxon>
        <taxon>Zavarziniaceae</taxon>
        <taxon>Zavarzinia</taxon>
    </lineage>
</organism>
<evidence type="ECO:0000256" key="2">
    <source>
        <dbReference type="SAM" id="MobiDB-lite"/>
    </source>
</evidence>
<comment type="caution">
    <text evidence="4">The sequence shown here is derived from an EMBL/GenBank/DDBJ whole genome shotgun (WGS) entry which is preliminary data.</text>
</comment>
<protein>
    <submittedName>
        <fullName evidence="4">Transcriptional regulator</fullName>
    </submittedName>
</protein>